<evidence type="ECO:0000256" key="1">
    <source>
        <dbReference type="SAM" id="Phobius"/>
    </source>
</evidence>
<evidence type="ECO:0000313" key="2">
    <source>
        <dbReference type="EMBL" id="ATX78916.1"/>
    </source>
</evidence>
<dbReference type="RefSeq" id="WP_100276869.1">
    <property type="nucleotide sequence ID" value="NZ_CP018799.1"/>
</dbReference>
<keyword evidence="1" id="KW-1133">Transmembrane helix</keyword>
<name>A0A2K8L3U8_MARES</name>
<proteinExistence type="predicted"/>
<sequence length="293" mass="31483">MSDSSHRLRSVLLLLLLSALFYGASFVKLPGVDRLADDYFSESIKAASIAYATTRGVNAVVSVAKESHLELAPAGVGVTIAAGQILDPIDDMTERLSSILVAAIASIGIQKLGFEIGEAVSFKAIAVILLLAIPLIWLNSPTLTTLLHPAIKLCLILLLLRFMLPTSALISDSLYSNWLQPGIEDSVEKLTIVSNSYDAMSNMTSEENEGFFSSMTAGATNKVAKTRAAFLNMVENAENIISSLLNLMTAYLAIFVVQVLLLPLAMLWLLVALFKSRTLDVFTTSLTGRLTAA</sequence>
<reference evidence="2 3" key="1">
    <citation type="submission" date="2016-12" db="EMBL/GenBank/DDBJ databases">
        <title>Isolation and genomic insights into novel planktonic Zetaproteobacteria from stratified waters of the Chesapeake Bay.</title>
        <authorList>
            <person name="McAllister S.M."/>
            <person name="Kato S."/>
            <person name="Chan C.S."/>
            <person name="Chiu B.K."/>
            <person name="Field E.K."/>
        </authorList>
    </citation>
    <scope>NUCLEOTIDE SEQUENCE [LARGE SCALE GENOMIC DNA]</scope>
    <source>
        <strain evidence="2 3">CP-5</strain>
    </source>
</reference>
<dbReference type="EMBL" id="CP018799">
    <property type="protein sequence ID" value="ATX78916.1"/>
    <property type="molecule type" value="Genomic_DNA"/>
</dbReference>
<dbReference type="Proteomes" id="UP000231701">
    <property type="component" value="Chromosome"/>
</dbReference>
<keyword evidence="1" id="KW-0812">Transmembrane</keyword>
<keyword evidence="3" id="KW-1185">Reference proteome</keyword>
<protein>
    <submittedName>
        <fullName evidence="2">Uncharacterized protein</fullName>
    </submittedName>
</protein>
<accession>A0A2K8L3U8</accession>
<dbReference type="KEGG" id="maes:Ga0123461_0479"/>
<gene>
    <name evidence="2" type="ORF">Ga0123461_0479</name>
</gene>
<feature type="transmembrane region" description="Helical" evidence="1">
    <location>
        <begin position="250"/>
        <end position="274"/>
    </location>
</feature>
<dbReference type="AlphaFoldDB" id="A0A2K8L3U8"/>
<organism evidence="2 3">
    <name type="scientific">Mariprofundus aestuarium</name>
    <dbReference type="NCBI Taxonomy" id="1921086"/>
    <lineage>
        <taxon>Bacteria</taxon>
        <taxon>Pseudomonadati</taxon>
        <taxon>Pseudomonadota</taxon>
        <taxon>Candidatius Mariprofundia</taxon>
        <taxon>Mariprofundales</taxon>
        <taxon>Mariprofundaceae</taxon>
        <taxon>Mariprofundus</taxon>
    </lineage>
</organism>
<keyword evidence="1" id="KW-0472">Membrane</keyword>
<evidence type="ECO:0000313" key="3">
    <source>
        <dbReference type="Proteomes" id="UP000231701"/>
    </source>
</evidence>
<dbReference type="OrthoDB" id="5293851at2"/>
<feature type="transmembrane region" description="Helical" evidence="1">
    <location>
        <begin position="120"/>
        <end position="138"/>
    </location>
</feature>